<keyword evidence="6" id="KW-0574">Periplasm</keyword>
<dbReference type="FunFam" id="3.40.50.1700:FF:000004">
    <property type="entry name" value="Periplasmic beta-glucosidase"/>
    <property type="match status" value="1"/>
</dbReference>
<evidence type="ECO:0000256" key="9">
    <source>
        <dbReference type="ARBA" id="ARBA00067498"/>
    </source>
</evidence>
<dbReference type="RefSeq" id="WP_020214487.1">
    <property type="nucleotide sequence ID" value="NZ_JRLX01000013.1"/>
</dbReference>
<comment type="similarity">
    <text evidence="3 10">Belongs to the glycosyl hydrolase 3 family.</text>
</comment>
<comment type="caution">
    <text evidence="12">The sequence shown here is derived from an EMBL/GenBank/DDBJ whole genome shotgun (WGS) entry which is preliminary data.</text>
</comment>
<dbReference type="Gene3D" id="2.60.40.10">
    <property type="entry name" value="Immunoglobulins"/>
    <property type="match status" value="1"/>
</dbReference>
<dbReference type="Pfam" id="PF14310">
    <property type="entry name" value="Fn3-like"/>
    <property type="match status" value="1"/>
</dbReference>
<evidence type="ECO:0000313" key="13">
    <source>
        <dbReference type="Proteomes" id="UP000030152"/>
    </source>
</evidence>
<dbReference type="PRINTS" id="PR00133">
    <property type="entry name" value="GLHYDRLASE3"/>
</dbReference>
<dbReference type="SUPFAM" id="SSF51445">
    <property type="entry name" value="(Trans)glycosidases"/>
    <property type="match status" value="1"/>
</dbReference>
<dbReference type="SUPFAM" id="SSF52279">
    <property type="entry name" value="Beta-D-glucan exohydrolase, C-terminal domain"/>
    <property type="match status" value="1"/>
</dbReference>
<dbReference type="Gene3D" id="3.40.50.1700">
    <property type="entry name" value="Glycoside hydrolase family 3 C-terminal domain"/>
    <property type="match status" value="1"/>
</dbReference>
<proteinExistence type="inferred from homology"/>
<dbReference type="InterPro" id="IPR019800">
    <property type="entry name" value="Glyco_hydro_3_AS"/>
</dbReference>
<dbReference type="InterPro" id="IPR001764">
    <property type="entry name" value="Glyco_hydro_3_N"/>
</dbReference>
<dbReference type="STRING" id="1121895.GCA_000378485_03312"/>
<dbReference type="FunFam" id="3.20.20.300:FF:000005">
    <property type="entry name" value="Periplasmic beta-glucosidase"/>
    <property type="match status" value="1"/>
</dbReference>
<dbReference type="Pfam" id="PF01915">
    <property type="entry name" value="Glyco_hydro_3_C"/>
    <property type="match status" value="1"/>
</dbReference>
<keyword evidence="13" id="KW-1185">Reference proteome</keyword>
<dbReference type="EMBL" id="JRLX01000013">
    <property type="protein sequence ID" value="KGO86125.1"/>
    <property type="molecule type" value="Genomic_DNA"/>
</dbReference>
<dbReference type="eggNOG" id="COG1472">
    <property type="taxonomic scope" value="Bacteria"/>
</dbReference>
<dbReference type="Pfam" id="PF00933">
    <property type="entry name" value="Glyco_hydro_3"/>
    <property type="match status" value="1"/>
</dbReference>
<feature type="domain" description="Fibronectin type III-like" evidence="11">
    <location>
        <begin position="666"/>
        <end position="735"/>
    </location>
</feature>
<evidence type="ECO:0000256" key="4">
    <source>
        <dbReference type="ARBA" id="ARBA00012744"/>
    </source>
</evidence>
<evidence type="ECO:0000256" key="8">
    <source>
        <dbReference type="ARBA" id="ARBA00023295"/>
    </source>
</evidence>
<dbReference type="PROSITE" id="PS00775">
    <property type="entry name" value="GLYCOSYL_HYDROL_F3"/>
    <property type="match status" value="1"/>
</dbReference>
<dbReference type="PANTHER" id="PTHR30620">
    <property type="entry name" value="PERIPLASMIC BETA-GLUCOSIDASE-RELATED"/>
    <property type="match status" value="1"/>
</dbReference>
<gene>
    <name evidence="12" type="ORF">Q765_12470</name>
</gene>
<evidence type="ECO:0000256" key="10">
    <source>
        <dbReference type="RuleBase" id="RU361161"/>
    </source>
</evidence>
<evidence type="ECO:0000256" key="2">
    <source>
        <dbReference type="ARBA" id="ARBA00004418"/>
    </source>
</evidence>
<dbReference type="PANTHER" id="PTHR30620:SF16">
    <property type="entry name" value="LYSOSOMAL BETA GLUCOSIDASE"/>
    <property type="match status" value="1"/>
</dbReference>
<dbReference type="InterPro" id="IPR036962">
    <property type="entry name" value="Glyco_hydro_3_N_sf"/>
</dbReference>
<accession>A0A0A2MCX9</accession>
<dbReference type="GO" id="GO:0042597">
    <property type="term" value="C:periplasmic space"/>
    <property type="evidence" value="ECO:0007669"/>
    <property type="project" value="UniProtKB-SubCell"/>
</dbReference>
<evidence type="ECO:0000313" key="12">
    <source>
        <dbReference type="EMBL" id="KGO86125.1"/>
    </source>
</evidence>
<evidence type="ECO:0000256" key="5">
    <source>
        <dbReference type="ARBA" id="ARBA00022729"/>
    </source>
</evidence>
<name>A0A0A2MCX9_9FLAO</name>
<dbReference type="InterPro" id="IPR002772">
    <property type="entry name" value="Glyco_hydro_3_C"/>
</dbReference>
<dbReference type="Proteomes" id="UP000030152">
    <property type="component" value="Unassembled WGS sequence"/>
</dbReference>
<dbReference type="InterPro" id="IPR017853">
    <property type="entry name" value="GH"/>
</dbReference>
<evidence type="ECO:0000256" key="6">
    <source>
        <dbReference type="ARBA" id="ARBA00022764"/>
    </source>
</evidence>
<reference evidence="12 13" key="1">
    <citation type="submission" date="2013-09" db="EMBL/GenBank/DDBJ databases">
        <authorList>
            <person name="Zeng Z."/>
            <person name="Chen C."/>
        </authorList>
    </citation>
    <scope>NUCLEOTIDE SEQUENCE [LARGE SCALE GENOMIC DNA]</scope>
    <source>
        <strain evidence="12 13">WB 3.3-2</strain>
    </source>
</reference>
<comment type="catalytic activity">
    <reaction evidence="1">
        <text>Hydrolysis of terminal, non-reducing beta-D-glucosyl residues with release of beta-D-glucose.</text>
        <dbReference type="EC" id="3.2.1.21"/>
    </reaction>
</comment>
<dbReference type="EC" id="3.2.1.21" evidence="4"/>
<sequence length="750" mass="82564">MKFTTTFVCLLACTLSLKAQKQGTTKKIKPRNEFVTNLMGQMTVDEKIAQLVQFTADGTVTGPKGGNNFIDEIKKGNVGSILNATGVDYTRQLQKINLDNSRLKIPLLFGYDVIHGYKTIFPINLGETASWDLEAAKLSAQIAAAEAAASGVHWTFAPMVDITRDPRWGRVSEGAGEDTYLGSKMAYARVKGFQGNNLADLYTVLACTKHFAAYGAAEAGRDYNTVDMSERVLRETYLPPFKATVDAGVATFMTSFNEIGGVPSTGNKFLVNGILKKEWGFNGFVVTDYTGINEMVAHGFAKDEKHAGELALTAGIDMDMVGGVFLKYLKQSLAEGKVTQAQIDDACRRILEAKFDLGLFEDPYRYNDAKREKATVYKKEYLDAALSIANKSMVLLKNSNNVLPLRKEQKVAFVGPLVSDEFNIIGSWAALGDRNGYAVSVQEGINKLIADKSKTTFDKGVEVLGTKKELMQAALDNARKADVIVAVMGELENMTGEAASRTNIDLPGIQKEFLAELKKLGKPVVLVLMNGRPLTLTWESENMDAILEAWYPGTMGGDAIAQTLYGINNPGGKLPMTFPRSVGQIPVYYNHKNTGRPYFGNKDSEQKYKSRYIDSDNSPLYPFGYGLSYTTFSYSNLRLSSKNLTVSTKITISVDVTNTGNYNGEEVVQLYIKDITGSVTRPVRELKGFEKTVLKKGEKKTVIFEISAEDLKFYNIDMKYVAEPGDFEIFVGTNSDASLSSQFQLNIKQD</sequence>
<keyword evidence="8 10" id="KW-0326">Glycosidase</keyword>
<keyword evidence="5" id="KW-0732">Signal</keyword>
<dbReference type="OrthoDB" id="9805821at2"/>
<dbReference type="GO" id="GO:0009251">
    <property type="term" value="P:glucan catabolic process"/>
    <property type="evidence" value="ECO:0007669"/>
    <property type="project" value="TreeGrafter"/>
</dbReference>
<evidence type="ECO:0000259" key="11">
    <source>
        <dbReference type="SMART" id="SM01217"/>
    </source>
</evidence>
<dbReference type="AlphaFoldDB" id="A0A0A2MCX9"/>
<dbReference type="SMART" id="SM01217">
    <property type="entry name" value="Fn3_like"/>
    <property type="match status" value="1"/>
</dbReference>
<dbReference type="GO" id="GO:0008422">
    <property type="term" value="F:beta-glucosidase activity"/>
    <property type="evidence" value="ECO:0007669"/>
    <property type="project" value="UniProtKB-EC"/>
</dbReference>
<dbReference type="InterPro" id="IPR026891">
    <property type="entry name" value="Fn3-like"/>
</dbReference>
<comment type="subcellular location">
    <subcellularLocation>
        <location evidence="2">Periplasm</location>
    </subcellularLocation>
</comment>
<evidence type="ECO:0000256" key="3">
    <source>
        <dbReference type="ARBA" id="ARBA00005336"/>
    </source>
</evidence>
<keyword evidence="7 10" id="KW-0378">Hydrolase</keyword>
<evidence type="ECO:0000256" key="1">
    <source>
        <dbReference type="ARBA" id="ARBA00000448"/>
    </source>
</evidence>
<evidence type="ECO:0000256" key="7">
    <source>
        <dbReference type="ARBA" id="ARBA00022801"/>
    </source>
</evidence>
<dbReference type="InterPro" id="IPR036881">
    <property type="entry name" value="Glyco_hydro_3_C_sf"/>
</dbReference>
<dbReference type="Gene3D" id="3.20.20.300">
    <property type="entry name" value="Glycoside hydrolase, family 3, N-terminal domain"/>
    <property type="match status" value="1"/>
</dbReference>
<dbReference type="InterPro" id="IPR051915">
    <property type="entry name" value="Cellulose_Degrad_GH3"/>
</dbReference>
<protein>
    <recommendedName>
        <fullName evidence="9">Periplasmic beta-glucosidase</fullName>
        <ecNumber evidence="4">3.2.1.21</ecNumber>
    </recommendedName>
</protein>
<dbReference type="FunFam" id="2.60.40.10:FF:000495">
    <property type="entry name" value="Periplasmic beta-glucosidase"/>
    <property type="match status" value="1"/>
</dbReference>
<dbReference type="InterPro" id="IPR013783">
    <property type="entry name" value="Ig-like_fold"/>
</dbReference>
<organism evidence="12 13">
    <name type="scientific">Flavobacterium rivuli WB 3.3-2 = DSM 21788</name>
    <dbReference type="NCBI Taxonomy" id="1121895"/>
    <lineage>
        <taxon>Bacteria</taxon>
        <taxon>Pseudomonadati</taxon>
        <taxon>Bacteroidota</taxon>
        <taxon>Flavobacteriia</taxon>
        <taxon>Flavobacteriales</taxon>
        <taxon>Flavobacteriaceae</taxon>
        <taxon>Flavobacterium</taxon>
    </lineage>
</organism>